<name>A0A379LNS0_9GAMM</name>
<dbReference type="Gene3D" id="2.40.160.10">
    <property type="entry name" value="Porin"/>
    <property type="match status" value="1"/>
</dbReference>
<organism evidence="2 3">
    <name type="scientific">Psychrobacter phenylpyruvicus</name>
    <dbReference type="NCBI Taxonomy" id="29432"/>
    <lineage>
        <taxon>Bacteria</taxon>
        <taxon>Pseudomonadati</taxon>
        <taxon>Pseudomonadota</taxon>
        <taxon>Gammaproteobacteria</taxon>
        <taxon>Moraxellales</taxon>
        <taxon>Moraxellaceae</taxon>
        <taxon>Psychrobacter</taxon>
    </lineage>
</organism>
<dbReference type="STRING" id="1123034.GCA_000685805_00282"/>
<dbReference type="SUPFAM" id="SSF56935">
    <property type="entry name" value="Porins"/>
    <property type="match status" value="1"/>
</dbReference>
<dbReference type="InterPro" id="IPR023614">
    <property type="entry name" value="Porin_dom_sf"/>
</dbReference>
<dbReference type="RefSeq" id="WP_028857962.1">
    <property type="nucleotide sequence ID" value="NZ_UGVC01000001.1"/>
</dbReference>
<accession>A0A379LNS0</accession>
<proteinExistence type="predicted"/>
<dbReference type="EMBL" id="UGVC01000001">
    <property type="protein sequence ID" value="SUD91442.1"/>
    <property type="molecule type" value="Genomic_DNA"/>
</dbReference>
<protein>
    <recommendedName>
        <fullName evidence="4">Porin</fullName>
    </recommendedName>
</protein>
<reference evidence="2 3" key="1">
    <citation type="submission" date="2018-06" db="EMBL/GenBank/DDBJ databases">
        <authorList>
            <consortium name="Pathogen Informatics"/>
            <person name="Doyle S."/>
        </authorList>
    </citation>
    <scope>NUCLEOTIDE SEQUENCE [LARGE SCALE GENOMIC DNA]</scope>
    <source>
        <strain evidence="2 3">NCTC10526</strain>
    </source>
</reference>
<dbReference type="Proteomes" id="UP000254123">
    <property type="component" value="Unassembled WGS sequence"/>
</dbReference>
<keyword evidence="1" id="KW-0732">Signal</keyword>
<feature type="signal peptide" evidence="1">
    <location>
        <begin position="1"/>
        <end position="22"/>
    </location>
</feature>
<gene>
    <name evidence="2" type="ORF">NCTC10526_01805</name>
</gene>
<evidence type="ECO:0000313" key="3">
    <source>
        <dbReference type="Proteomes" id="UP000254123"/>
    </source>
</evidence>
<keyword evidence="3" id="KW-1185">Reference proteome</keyword>
<dbReference type="PROSITE" id="PS51257">
    <property type="entry name" value="PROKAR_LIPOPROTEIN"/>
    <property type="match status" value="1"/>
</dbReference>
<feature type="chain" id="PRO_5016963364" description="Porin" evidence="1">
    <location>
        <begin position="23"/>
        <end position="342"/>
    </location>
</feature>
<evidence type="ECO:0000313" key="2">
    <source>
        <dbReference type="EMBL" id="SUD91442.1"/>
    </source>
</evidence>
<dbReference type="AlphaFoldDB" id="A0A379LNS0"/>
<sequence>MDNFKKVGIVLASFVACTSAQAIDIVTTGDTTLSIGGYIKAEAISNMPEKGDSSIEMAVNQSRINLKTTKMIEGQKVTGFIEGDFYGNGTGFGSRSRPELRLRHAYVKANKFTIGKTWNGQFIGAYPLQNEMLDFFGTGFGTIVGANNIRPDLVIRYTNNGLNLTAQDPVYDDANMPDLVASYGGKATSNISYLVAATARDTKNGNDSDIGLGASLAGKMVIGDGSLHASVFTGEGMGAYSTLCSSGADCDAENGDLVSQTGFSVGYNHNFTEKLRGNVRYGEINVDDSADTSLQLTTANLIYRYAPEIDFGIEWREYSKDYISPNHRPEGQQVEIMAKYTF</sequence>
<evidence type="ECO:0000256" key="1">
    <source>
        <dbReference type="SAM" id="SignalP"/>
    </source>
</evidence>
<evidence type="ECO:0008006" key="4">
    <source>
        <dbReference type="Google" id="ProtNLM"/>
    </source>
</evidence>